<keyword evidence="2" id="KW-1185">Reference proteome</keyword>
<dbReference type="STRING" id="1440763.BJI69_16570"/>
<dbReference type="AlphaFoldDB" id="A0A1L3EWB9"/>
<name>A0A1L3EWB9_9GAMM</name>
<dbReference type="EMBL" id="CP017480">
    <property type="protein sequence ID" value="APG05356.1"/>
    <property type="molecule type" value="Genomic_DNA"/>
</dbReference>
<dbReference type="OrthoDB" id="5955806at2"/>
<accession>A0A1L3EWB9</accession>
<organism evidence="1 2">
    <name type="scientific">Luteibacter rhizovicinus DSM 16549</name>
    <dbReference type="NCBI Taxonomy" id="1440763"/>
    <lineage>
        <taxon>Bacteria</taxon>
        <taxon>Pseudomonadati</taxon>
        <taxon>Pseudomonadota</taxon>
        <taxon>Gammaproteobacteria</taxon>
        <taxon>Lysobacterales</taxon>
        <taxon>Rhodanobacteraceae</taxon>
        <taxon>Luteibacter</taxon>
    </lineage>
</organism>
<reference evidence="2" key="1">
    <citation type="submission" date="2016-09" db="EMBL/GenBank/DDBJ databases">
        <authorList>
            <person name="Lysoe E."/>
        </authorList>
    </citation>
    <scope>NUCLEOTIDE SEQUENCE [LARGE SCALE GENOMIC DNA]</scope>
    <source>
        <strain evidence="2">LJ96T</strain>
    </source>
</reference>
<evidence type="ECO:0000313" key="2">
    <source>
        <dbReference type="Proteomes" id="UP000182987"/>
    </source>
</evidence>
<gene>
    <name evidence="1" type="ORF">BJI69_16570</name>
</gene>
<proteinExistence type="predicted"/>
<dbReference type="PROSITE" id="PS51257">
    <property type="entry name" value="PROKAR_LIPOPROTEIN"/>
    <property type="match status" value="1"/>
</dbReference>
<dbReference type="Proteomes" id="UP000182987">
    <property type="component" value="Chromosome"/>
</dbReference>
<evidence type="ECO:0000313" key="1">
    <source>
        <dbReference type="EMBL" id="APG05356.1"/>
    </source>
</evidence>
<dbReference type="KEGG" id="lrz:BJI69_16570"/>
<protein>
    <recommendedName>
        <fullName evidence="3">Lipoprotein SmpA/OmlA domain-containing protein</fullName>
    </recommendedName>
</protein>
<dbReference type="RefSeq" id="WP_052767059.1">
    <property type="nucleotide sequence ID" value="NZ_CP017480.1"/>
</dbReference>
<evidence type="ECO:0008006" key="3">
    <source>
        <dbReference type="Google" id="ProtNLM"/>
    </source>
</evidence>
<sequence length="104" mass="11633">MRKVICAGVVSLLLAGCATGEKMRRLDAGMDRQTVEKQMGRPDGFSEQDGYQVLTYKDRLMSGWSWDRADYQVLLKNDRVVQYGPGVVRQNQANTGLVIVAPVR</sequence>